<sequence>MDSGSTSSPRSAAADPRRRARLAHGAFDPAAELEALIAASDGAGAVVSFTGLTRGHAGAVGMLVLDHHPVLTECSLQDIAAEALARFDIGAAWVVHRCGAVPAGEPIVFAGAASRHRRAAFEAADYMMDRLKTDAVFWKREVGPAGERWIEPTAGDYDDRSRWNRDDAGN</sequence>
<evidence type="ECO:0000256" key="11">
    <source>
        <dbReference type="ARBA" id="ARBA00032474"/>
    </source>
</evidence>
<evidence type="ECO:0000256" key="1">
    <source>
        <dbReference type="ARBA" id="ARBA00005046"/>
    </source>
</evidence>
<comment type="function">
    <text evidence="6">Converts molybdopterin precursor Z into molybdopterin. This requires the incorporation of two sulfur atoms into precursor Z to generate a dithiolene group. The sulfur is provided by MoaD.</text>
</comment>
<dbReference type="GO" id="GO:0030366">
    <property type="term" value="F:molybdopterin synthase activity"/>
    <property type="evidence" value="ECO:0007669"/>
    <property type="project" value="UniProtKB-EC"/>
</dbReference>
<dbReference type="InterPro" id="IPR003448">
    <property type="entry name" value="Mopterin_biosynth_MoaE"/>
</dbReference>
<dbReference type="SUPFAM" id="SSF54690">
    <property type="entry name" value="Molybdopterin synthase subunit MoaE"/>
    <property type="match status" value="1"/>
</dbReference>
<comment type="subunit">
    <text evidence="7">Heterotetramer of 2 MoaD subunits and 2 MoaE subunits. Also stable as homodimer. The enzyme changes between these two forms during catalysis.</text>
</comment>
<dbReference type="InterPro" id="IPR036563">
    <property type="entry name" value="MoaE_sf"/>
</dbReference>
<name>A0A429V6I2_9SPHN</name>
<gene>
    <name evidence="13" type="ORF">HMF7854_00875</name>
</gene>
<dbReference type="Proteomes" id="UP000274661">
    <property type="component" value="Unassembled WGS sequence"/>
</dbReference>
<evidence type="ECO:0000313" key="14">
    <source>
        <dbReference type="Proteomes" id="UP000274661"/>
    </source>
</evidence>
<evidence type="ECO:0000256" key="7">
    <source>
        <dbReference type="ARBA" id="ARBA00026066"/>
    </source>
</evidence>
<dbReference type="Pfam" id="PF02391">
    <property type="entry name" value="MoaE"/>
    <property type="match status" value="1"/>
</dbReference>
<dbReference type="EC" id="2.8.1.12" evidence="3"/>
<evidence type="ECO:0000256" key="12">
    <source>
        <dbReference type="ARBA" id="ARBA00049878"/>
    </source>
</evidence>
<comment type="caution">
    <text evidence="13">The sequence shown here is derived from an EMBL/GenBank/DDBJ whole genome shotgun (WGS) entry which is preliminary data.</text>
</comment>
<evidence type="ECO:0000256" key="6">
    <source>
        <dbReference type="ARBA" id="ARBA00025448"/>
    </source>
</evidence>
<comment type="catalytic activity">
    <reaction evidence="12">
        <text>2 [molybdopterin-synthase sulfur-carrier protein]-C-terminal-Gly-aminoethanethioate + cyclic pyranopterin phosphate + H2O = molybdopterin + 2 [molybdopterin-synthase sulfur-carrier protein]-C-terminal Gly-Gly + 2 H(+)</text>
        <dbReference type="Rhea" id="RHEA:26333"/>
        <dbReference type="Rhea" id="RHEA-COMP:12202"/>
        <dbReference type="Rhea" id="RHEA-COMP:19907"/>
        <dbReference type="ChEBI" id="CHEBI:15377"/>
        <dbReference type="ChEBI" id="CHEBI:15378"/>
        <dbReference type="ChEBI" id="CHEBI:58698"/>
        <dbReference type="ChEBI" id="CHEBI:59648"/>
        <dbReference type="ChEBI" id="CHEBI:90778"/>
        <dbReference type="ChEBI" id="CHEBI:232372"/>
        <dbReference type="EC" id="2.8.1.12"/>
    </reaction>
</comment>
<comment type="similarity">
    <text evidence="2">Belongs to the MoaE family.</text>
</comment>
<dbReference type="GO" id="GO:0006777">
    <property type="term" value="P:Mo-molybdopterin cofactor biosynthetic process"/>
    <property type="evidence" value="ECO:0007669"/>
    <property type="project" value="UniProtKB-KW"/>
</dbReference>
<dbReference type="AlphaFoldDB" id="A0A429V6I2"/>
<evidence type="ECO:0000256" key="9">
    <source>
        <dbReference type="ARBA" id="ARBA00030407"/>
    </source>
</evidence>
<dbReference type="Gene3D" id="3.90.1170.40">
    <property type="entry name" value="Molybdopterin biosynthesis MoaE subunit"/>
    <property type="match status" value="1"/>
</dbReference>
<dbReference type="OrthoDB" id="9803224at2"/>
<protein>
    <recommendedName>
        <fullName evidence="4">Molybdopterin synthase catalytic subunit</fullName>
        <ecNumber evidence="3">2.8.1.12</ecNumber>
    </recommendedName>
    <alternativeName>
        <fullName evidence="10">MPT synthase subunit 2</fullName>
    </alternativeName>
    <alternativeName>
        <fullName evidence="8">Molybdenum cofactor biosynthesis protein E</fullName>
    </alternativeName>
    <alternativeName>
        <fullName evidence="9">Molybdopterin-converting factor large subunit</fullName>
    </alternativeName>
    <alternativeName>
        <fullName evidence="11">Molybdopterin-converting factor subunit 2</fullName>
    </alternativeName>
</protein>
<evidence type="ECO:0000256" key="8">
    <source>
        <dbReference type="ARBA" id="ARBA00029745"/>
    </source>
</evidence>
<dbReference type="EMBL" id="RWJF01000001">
    <property type="protein sequence ID" value="RST29543.1"/>
    <property type="molecule type" value="Genomic_DNA"/>
</dbReference>
<proteinExistence type="inferred from homology"/>
<reference evidence="13 14" key="1">
    <citation type="submission" date="2018-12" db="EMBL/GenBank/DDBJ databases">
        <title>Sphingomonas sp. HMF7854 Genome sequencing and assembly.</title>
        <authorList>
            <person name="Cha I."/>
            <person name="Kang H."/>
            <person name="Kim H."/>
            <person name="Kang J."/>
            <person name="Joh K."/>
        </authorList>
    </citation>
    <scope>NUCLEOTIDE SEQUENCE [LARGE SCALE GENOMIC DNA]</scope>
    <source>
        <strain evidence="13 14">HMF7854</strain>
    </source>
</reference>
<evidence type="ECO:0000256" key="3">
    <source>
        <dbReference type="ARBA" id="ARBA00011950"/>
    </source>
</evidence>
<dbReference type="UniPathway" id="UPA00344"/>
<evidence type="ECO:0000256" key="5">
    <source>
        <dbReference type="ARBA" id="ARBA00023150"/>
    </source>
</evidence>
<dbReference type="CDD" id="cd00756">
    <property type="entry name" value="MoaE"/>
    <property type="match status" value="1"/>
</dbReference>
<accession>A0A429V6I2</accession>
<evidence type="ECO:0000313" key="13">
    <source>
        <dbReference type="EMBL" id="RST29543.1"/>
    </source>
</evidence>
<evidence type="ECO:0000256" key="2">
    <source>
        <dbReference type="ARBA" id="ARBA00005426"/>
    </source>
</evidence>
<keyword evidence="14" id="KW-1185">Reference proteome</keyword>
<evidence type="ECO:0000256" key="4">
    <source>
        <dbReference type="ARBA" id="ARBA00013858"/>
    </source>
</evidence>
<organism evidence="13 14">
    <name type="scientific">Sphingomonas ginkgonis</name>
    <dbReference type="NCBI Taxonomy" id="2315330"/>
    <lineage>
        <taxon>Bacteria</taxon>
        <taxon>Pseudomonadati</taxon>
        <taxon>Pseudomonadota</taxon>
        <taxon>Alphaproteobacteria</taxon>
        <taxon>Sphingomonadales</taxon>
        <taxon>Sphingomonadaceae</taxon>
        <taxon>Sphingomonas</taxon>
    </lineage>
</organism>
<evidence type="ECO:0000256" key="10">
    <source>
        <dbReference type="ARBA" id="ARBA00030781"/>
    </source>
</evidence>
<dbReference type="PANTHER" id="PTHR23404">
    <property type="entry name" value="MOLYBDOPTERIN SYNTHASE RELATED"/>
    <property type="match status" value="1"/>
</dbReference>
<keyword evidence="5" id="KW-0501">Molybdenum cofactor biosynthesis</keyword>
<comment type="pathway">
    <text evidence="1">Cofactor biosynthesis; molybdopterin biosynthesis.</text>
</comment>